<dbReference type="EMBL" id="HBUF01057516">
    <property type="protein sequence ID" value="CAG6624548.1"/>
    <property type="molecule type" value="Transcribed_RNA"/>
</dbReference>
<proteinExistence type="predicted"/>
<feature type="transmembrane region" description="Helical" evidence="1">
    <location>
        <begin position="87"/>
        <end position="113"/>
    </location>
</feature>
<keyword evidence="1" id="KW-1133">Transmembrane helix</keyword>
<reference evidence="2" key="1">
    <citation type="submission" date="2021-05" db="EMBL/GenBank/DDBJ databases">
        <authorList>
            <person name="Alioto T."/>
            <person name="Alioto T."/>
            <person name="Gomez Garrido J."/>
        </authorList>
    </citation>
    <scope>NUCLEOTIDE SEQUENCE</scope>
</reference>
<protein>
    <submittedName>
        <fullName evidence="2">Uncharacterized protein</fullName>
    </submittedName>
</protein>
<name>A0A8D8Q442_9HEMI</name>
<evidence type="ECO:0000256" key="1">
    <source>
        <dbReference type="SAM" id="Phobius"/>
    </source>
</evidence>
<evidence type="ECO:0000313" key="2">
    <source>
        <dbReference type="EMBL" id="CAG6624548.1"/>
    </source>
</evidence>
<accession>A0A8D8Q442</accession>
<sequence length="114" mass="13029">MQRLMGCHMGPGCSGAFCFVEKLWANPSLFHRMRRWSLFVLLMTKFWPTGDVKSRTGTKGKLCWWFRGCAFPPPPPPPSPPPPPPPLFFFFFFFQSSIFAVSYVLNCSTLGIFN</sequence>
<organism evidence="2">
    <name type="scientific">Cacopsylla melanoneura</name>
    <dbReference type="NCBI Taxonomy" id="428564"/>
    <lineage>
        <taxon>Eukaryota</taxon>
        <taxon>Metazoa</taxon>
        <taxon>Ecdysozoa</taxon>
        <taxon>Arthropoda</taxon>
        <taxon>Hexapoda</taxon>
        <taxon>Insecta</taxon>
        <taxon>Pterygota</taxon>
        <taxon>Neoptera</taxon>
        <taxon>Paraneoptera</taxon>
        <taxon>Hemiptera</taxon>
        <taxon>Sternorrhyncha</taxon>
        <taxon>Psylloidea</taxon>
        <taxon>Psyllidae</taxon>
        <taxon>Psyllinae</taxon>
        <taxon>Cacopsylla</taxon>
    </lineage>
</organism>
<dbReference type="EMBL" id="HBUF01057519">
    <property type="protein sequence ID" value="CAG6624560.1"/>
    <property type="molecule type" value="Transcribed_RNA"/>
</dbReference>
<dbReference type="EMBL" id="HBUF01057518">
    <property type="protein sequence ID" value="CAG6624556.1"/>
    <property type="molecule type" value="Transcribed_RNA"/>
</dbReference>
<dbReference type="AlphaFoldDB" id="A0A8D8Q442"/>
<keyword evidence="1" id="KW-0472">Membrane</keyword>
<keyword evidence="1" id="KW-0812">Transmembrane</keyword>
<dbReference type="EMBL" id="HBUF01057517">
    <property type="protein sequence ID" value="CAG6624552.1"/>
    <property type="molecule type" value="Transcribed_RNA"/>
</dbReference>